<dbReference type="STRING" id="411684.HPDFL43_16087"/>
<keyword evidence="4 10" id="KW-0808">Transferase</keyword>
<dbReference type="PANTHER" id="PTHR30040">
    <property type="entry name" value="THIAMINE BIOSYNTHESIS LIPOPROTEIN APBE"/>
    <property type="match status" value="1"/>
</dbReference>
<dbReference type="SUPFAM" id="SSF143631">
    <property type="entry name" value="ApbE-like"/>
    <property type="match status" value="1"/>
</dbReference>
<comment type="catalytic activity">
    <reaction evidence="9 10">
        <text>L-threonyl-[protein] + FAD = FMN-L-threonyl-[protein] + AMP + H(+)</text>
        <dbReference type="Rhea" id="RHEA:36847"/>
        <dbReference type="Rhea" id="RHEA-COMP:11060"/>
        <dbReference type="Rhea" id="RHEA-COMP:11061"/>
        <dbReference type="ChEBI" id="CHEBI:15378"/>
        <dbReference type="ChEBI" id="CHEBI:30013"/>
        <dbReference type="ChEBI" id="CHEBI:57692"/>
        <dbReference type="ChEBI" id="CHEBI:74257"/>
        <dbReference type="ChEBI" id="CHEBI:456215"/>
        <dbReference type="EC" id="2.7.1.180"/>
    </reaction>
</comment>
<dbReference type="InterPro" id="IPR024932">
    <property type="entry name" value="ApbE"/>
</dbReference>
<reference evidence="13 14" key="1">
    <citation type="submission" date="2007-10" db="EMBL/GenBank/DDBJ databases">
        <authorList>
            <person name="Wagner-Dobler I."/>
            <person name="Ferriera S."/>
            <person name="Johnson J."/>
            <person name="Kravitz S."/>
            <person name="Beeson K."/>
            <person name="Sutton G."/>
            <person name="Rogers Y.-H."/>
            <person name="Friedman R."/>
            <person name="Frazier M."/>
            <person name="Venter J.C."/>
        </authorList>
    </citation>
    <scope>NUCLEOTIDE SEQUENCE [LARGE SCALE GENOMIC DNA]</scope>
    <source>
        <strain evidence="13 14">DFL-43</strain>
    </source>
</reference>
<dbReference type="AlphaFoldDB" id="A9D201"/>
<accession>A9D201</accession>
<dbReference type="HOGENOM" id="CLU_044403_0_2_5"/>
<keyword evidence="7 10" id="KW-0460">Magnesium</keyword>
<dbReference type="EC" id="2.7.1.180" evidence="1 10"/>
<evidence type="ECO:0000256" key="2">
    <source>
        <dbReference type="ARBA" id="ARBA00016337"/>
    </source>
</evidence>
<dbReference type="GO" id="GO:0016740">
    <property type="term" value="F:transferase activity"/>
    <property type="evidence" value="ECO:0007669"/>
    <property type="project" value="UniProtKB-UniRule"/>
</dbReference>
<keyword evidence="3 10" id="KW-0285">Flavoprotein</keyword>
<comment type="similarity">
    <text evidence="10">Belongs to the ApbE family.</text>
</comment>
<comment type="caution">
    <text evidence="13">The sequence shown here is derived from an EMBL/GenBank/DDBJ whole genome shotgun (WGS) entry which is preliminary data.</text>
</comment>
<keyword evidence="14" id="KW-1185">Reference proteome</keyword>
<organism evidence="13 14">
    <name type="scientific">Hoeflea phototrophica (strain DSM 17068 / NCIMB 14078 / DFL-43)</name>
    <dbReference type="NCBI Taxonomy" id="411684"/>
    <lineage>
        <taxon>Bacteria</taxon>
        <taxon>Pseudomonadati</taxon>
        <taxon>Pseudomonadota</taxon>
        <taxon>Alphaproteobacteria</taxon>
        <taxon>Hyphomicrobiales</taxon>
        <taxon>Rhizobiaceae</taxon>
        <taxon>Hoeflea</taxon>
    </lineage>
</organism>
<dbReference type="RefSeq" id="WP_007198972.1">
    <property type="nucleotide sequence ID" value="NZ_CM002917.1"/>
</dbReference>
<evidence type="ECO:0000256" key="3">
    <source>
        <dbReference type="ARBA" id="ARBA00022630"/>
    </source>
</evidence>
<evidence type="ECO:0000256" key="9">
    <source>
        <dbReference type="ARBA" id="ARBA00048540"/>
    </source>
</evidence>
<feature type="signal peptide" evidence="12">
    <location>
        <begin position="1"/>
        <end position="29"/>
    </location>
</feature>
<name>A9D201_HOEPD</name>
<dbReference type="PIRSF" id="PIRSF006268">
    <property type="entry name" value="ApbE"/>
    <property type="match status" value="1"/>
</dbReference>
<evidence type="ECO:0000313" key="13">
    <source>
        <dbReference type="EMBL" id="EDQ34533.1"/>
    </source>
</evidence>
<evidence type="ECO:0000256" key="8">
    <source>
        <dbReference type="ARBA" id="ARBA00031306"/>
    </source>
</evidence>
<dbReference type="InterPro" id="IPR006311">
    <property type="entry name" value="TAT_signal"/>
</dbReference>
<dbReference type="OrthoDB" id="9778595at2"/>
<evidence type="ECO:0000256" key="4">
    <source>
        <dbReference type="ARBA" id="ARBA00022679"/>
    </source>
</evidence>
<evidence type="ECO:0000256" key="5">
    <source>
        <dbReference type="ARBA" id="ARBA00022723"/>
    </source>
</evidence>
<evidence type="ECO:0000256" key="12">
    <source>
        <dbReference type="SAM" id="SignalP"/>
    </source>
</evidence>
<protein>
    <recommendedName>
        <fullName evidence="2 10">FAD:protein FMN transferase</fullName>
        <ecNumber evidence="1 10">2.7.1.180</ecNumber>
    </recommendedName>
    <alternativeName>
        <fullName evidence="8 10">Flavin transferase</fullName>
    </alternativeName>
</protein>
<dbReference type="InterPro" id="IPR003374">
    <property type="entry name" value="ApbE-like_sf"/>
</dbReference>
<dbReference type="PANTHER" id="PTHR30040:SF2">
    <property type="entry name" value="FAD:PROTEIN FMN TRANSFERASE"/>
    <property type="match status" value="1"/>
</dbReference>
<reference evidence="13 14" key="2">
    <citation type="submission" date="2012-06" db="EMBL/GenBank/DDBJ databases">
        <authorList>
            <person name="Fiebig A."/>
        </authorList>
    </citation>
    <scope>NUCLEOTIDE SEQUENCE [LARGE SCALE GENOMIC DNA]</scope>
    <source>
        <strain evidence="13 14">DFL-43</strain>
    </source>
</reference>
<evidence type="ECO:0000256" key="1">
    <source>
        <dbReference type="ARBA" id="ARBA00011955"/>
    </source>
</evidence>
<sequence>MRITRRSFLFSIATVGAVASGLGRSPAYAGVTTLSGRAFGSSWRVVVPAAADARQVRALVAAIVAETDMAMSPYLAQSELSRFNRSNAANWQRCSRHLAVVASEALRISQVTGGAFDPTVGPLVGRLGFGPISGARGLPGDIAAGAEGLRKSASGLTLDLCGIAKGYALDRIIEELVWIGIASAFAELGGEVRALGEHPEGRAWRAGIARPDGPAGAVYSVIEPGGLALATSGTGQQGIEFGANGLTHLIEPRAWRSVNAAPASVSVLAQTAMRADALATALMVMGPDTGPVFAEENGISALFLNQDGDGWRETMTVDFDRHILA</sequence>
<evidence type="ECO:0000256" key="6">
    <source>
        <dbReference type="ARBA" id="ARBA00022827"/>
    </source>
</evidence>
<dbReference type="Pfam" id="PF02424">
    <property type="entry name" value="ApbE"/>
    <property type="match status" value="1"/>
</dbReference>
<keyword evidence="13" id="KW-0449">Lipoprotein</keyword>
<keyword evidence="6 10" id="KW-0274">FAD</keyword>
<dbReference type="Gene3D" id="3.10.520.10">
    <property type="entry name" value="ApbE-like domains"/>
    <property type="match status" value="1"/>
</dbReference>
<evidence type="ECO:0000256" key="7">
    <source>
        <dbReference type="ARBA" id="ARBA00022842"/>
    </source>
</evidence>
<dbReference type="GO" id="GO:0046872">
    <property type="term" value="F:metal ion binding"/>
    <property type="evidence" value="ECO:0007669"/>
    <property type="project" value="UniProtKB-UniRule"/>
</dbReference>
<dbReference type="Proteomes" id="UP000004291">
    <property type="component" value="Chromosome"/>
</dbReference>
<feature type="chain" id="PRO_5039942865" description="FAD:protein FMN transferase" evidence="12">
    <location>
        <begin position="30"/>
        <end position="325"/>
    </location>
</feature>
<dbReference type="PROSITE" id="PS51318">
    <property type="entry name" value="TAT"/>
    <property type="match status" value="1"/>
</dbReference>
<evidence type="ECO:0000313" key="14">
    <source>
        <dbReference type="Proteomes" id="UP000004291"/>
    </source>
</evidence>
<dbReference type="EMBL" id="ABIA03000004">
    <property type="protein sequence ID" value="EDQ34533.1"/>
    <property type="molecule type" value="Genomic_DNA"/>
</dbReference>
<feature type="binding site" evidence="11">
    <location>
        <position position="162"/>
    </location>
    <ligand>
        <name>Mg(2+)</name>
        <dbReference type="ChEBI" id="CHEBI:18420"/>
    </ligand>
</feature>
<feature type="binding site" evidence="11">
    <location>
        <position position="280"/>
    </location>
    <ligand>
        <name>Mg(2+)</name>
        <dbReference type="ChEBI" id="CHEBI:18420"/>
    </ligand>
</feature>
<feature type="binding site" evidence="11">
    <location>
        <position position="276"/>
    </location>
    <ligand>
        <name>Mg(2+)</name>
        <dbReference type="ChEBI" id="CHEBI:18420"/>
    </ligand>
</feature>
<gene>
    <name evidence="13" type="ORF">HPDFL43_16087</name>
</gene>
<dbReference type="eggNOG" id="COG1477">
    <property type="taxonomic scope" value="Bacteria"/>
</dbReference>
<evidence type="ECO:0000256" key="11">
    <source>
        <dbReference type="PIRSR" id="PIRSR006268-2"/>
    </source>
</evidence>
<evidence type="ECO:0000256" key="10">
    <source>
        <dbReference type="PIRNR" id="PIRNR006268"/>
    </source>
</evidence>
<comment type="cofactor">
    <cofactor evidence="11">
        <name>Mg(2+)</name>
        <dbReference type="ChEBI" id="CHEBI:18420"/>
    </cofactor>
    <cofactor evidence="11">
        <name>Mn(2+)</name>
        <dbReference type="ChEBI" id="CHEBI:29035"/>
    </cofactor>
    <text evidence="11">Magnesium. Can also use manganese.</text>
</comment>
<keyword evidence="12" id="KW-0732">Signal</keyword>
<proteinExistence type="inferred from homology"/>
<keyword evidence="5 10" id="KW-0479">Metal-binding</keyword>